<protein>
    <submittedName>
        <fullName evidence="1">Uncharacterized protein</fullName>
    </submittedName>
</protein>
<accession>A0ABV0YV56</accession>
<dbReference type="EMBL" id="JAHRIP010044294">
    <property type="protein sequence ID" value="MEQ2297759.1"/>
    <property type="molecule type" value="Genomic_DNA"/>
</dbReference>
<reference evidence="1 2" key="1">
    <citation type="submission" date="2021-06" db="EMBL/GenBank/DDBJ databases">
        <authorList>
            <person name="Palmer J.M."/>
        </authorList>
    </citation>
    <scope>NUCLEOTIDE SEQUENCE [LARGE SCALE GENOMIC DNA]</scope>
    <source>
        <strain evidence="1 2">AS_MEX2019</strain>
        <tissue evidence="1">Muscle</tissue>
    </source>
</reference>
<dbReference type="Proteomes" id="UP001469553">
    <property type="component" value="Unassembled WGS sequence"/>
</dbReference>
<keyword evidence="2" id="KW-1185">Reference proteome</keyword>
<organism evidence="1 2">
    <name type="scientific">Ameca splendens</name>
    <dbReference type="NCBI Taxonomy" id="208324"/>
    <lineage>
        <taxon>Eukaryota</taxon>
        <taxon>Metazoa</taxon>
        <taxon>Chordata</taxon>
        <taxon>Craniata</taxon>
        <taxon>Vertebrata</taxon>
        <taxon>Euteleostomi</taxon>
        <taxon>Actinopterygii</taxon>
        <taxon>Neopterygii</taxon>
        <taxon>Teleostei</taxon>
        <taxon>Neoteleostei</taxon>
        <taxon>Acanthomorphata</taxon>
        <taxon>Ovalentaria</taxon>
        <taxon>Atherinomorphae</taxon>
        <taxon>Cyprinodontiformes</taxon>
        <taxon>Goodeidae</taxon>
        <taxon>Ameca</taxon>
    </lineage>
</organism>
<name>A0ABV0YV56_9TELE</name>
<evidence type="ECO:0000313" key="2">
    <source>
        <dbReference type="Proteomes" id="UP001469553"/>
    </source>
</evidence>
<comment type="caution">
    <text evidence="1">The sequence shown here is derived from an EMBL/GenBank/DDBJ whole genome shotgun (WGS) entry which is preliminary data.</text>
</comment>
<sequence>MTDFKTKLNENLIERFQDFNIPTEVLQIIFDPFSIGVKTDVCVKAKEVMPCIDEGILQMEIMDMQSSFALKQHIKCDRAEDFTLKMVLVIQCLDRFYTCESSFTHINAIETKRCFFLTNKLHEYLRIAPTSYGPNYTGIVKSRLLVAQLVALLPCSKKVLGSTPGLGSFCMEFACSHHAYMGSLRVLRLPLTVQKHGC</sequence>
<proteinExistence type="predicted"/>
<evidence type="ECO:0000313" key="1">
    <source>
        <dbReference type="EMBL" id="MEQ2297759.1"/>
    </source>
</evidence>
<gene>
    <name evidence="1" type="ORF">AMECASPLE_037912</name>
</gene>